<feature type="region of interest" description="Disordered" evidence="1">
    <location>
        <begin position="26"/>
        <end position="73"/>
    </location>
</feature>
<accession>A0A074MXI1</accession>
<feature type="signal peptide" evidence="2">
    <location>
        <begin position="1"/>
        <end position="18"/>
    </location>
</feature>
<dbReference type="PATRIC" id="fig|39960.10.peg.3123"/>
<evidence type="ECO:0000256" key="2">
    <source>
        <dbReference type="SAM" id="SignalP"/>
    </source>
</evidence>
<dbReference type="PROSITE" id="PS51257">
    <property type="entry name" value="PROKAR_LIPOPROTEIN"/>
    <property type="match status" value="1"/>
</dbReference>
<dbReference type="KEGG" id="elq:Ga0102493_11873"/>
<sequence>MKRIIATTFAATAALGLAACDVEQTEEGDMPEVEGGNMPEYDVEGPDVDVGTEEQTVEVPTVDVDPADDGEAE</sequence>
<feature type="compositionally biased region" description="Acidic residues" evidence="1">
    <location>
        <begin position="41"/>
        <end position="56"/>
    </location>
</feature>
<feature type="chain" id="PRO_5005409280" description="Secreted protein" evidence="2">
    <location>
        <begin position="19"/>
        <end position="73"/>
    </location>
</feature>
<name>A0A074MXI1_9SPHN</name>
<dbReference type="AlphaFoldDB" id="A0A074MXI1"/>
<evidence type="ECO:0008006" key="5">
    <source>
        <dbReference type="Google" id="ProtNLM"/>
    </source>
</evidence>
<organism evidence="3 4">
    <name type="scientific">Erythrobacter litoralis</name>
    <dbReference type="NCBI Taxonomy" id="39960"/>
    <lineage>
        <taxon>Bacteria</taxon>
        <taxon>Pseudomonadati</taxon>
        <taxon>Pseudomonadota</taxon>
        <taxon>Alphaproteobacteria</taxon>
        <taxon>Sphingomonadales</taxon>
        <taxon>Erythrobacteraceae</taxon>
        <taxon>Erythrobacter/Porphyrobacter group</taxon>
        <taxon>Erythrobacter</taxon>
    </lineage>
</organism>
<protein>
    <recommendedName>
        <fullName evidence="5">Secreted protein</fullName>
    </recommendedName>
</protein>
<proteinExistence type="predicted"/>
<evidence type="ECO:0000313" key="3">
    <source>
        <dbReference type="EMBL" id="KEO96523.1"/>
    </source>
</evidence>
<dbReference type="EMBL" id="JMIX01000005">
    <property type="protein sequence ID" value="KEO96523.1"/>
    <property type="molecule type" value="Genomic_DNA"/>
</dbReference>
<evidence type="ECO:0000256" key="1">
    <source>
        <dbReference type="SAM" id="MobiDB-lite"/>
    </source>
</evidence>
<dbReference type="RefSeq" id="WP_034902552.1">
    <property type="nucleotide sequence ID" value="NZ_CP017057.1"/>
</dbReference>
<evidence type="ECO:0000313" key="4">
    <source>
        <dbReference type="Proteomes" id="UP000027866"/>
    </source>
</evidence>
<keyword evidence="2" id="KW-0732">Signal</keyword>
<gene>
    <name evidence="3" type="ORF">EH32_09855</name>
</gene>
<comment type="caution">
    <text evidence="3">The sequence shown here is derived from an EMBL/GenBank/DDBJ whole genome shotgun (WGS) entry which is preliminary data.</text>
</comment>
<reference evidence="3 4" key="1">
    <citation type="submission" date="2014-04" db="EMBL/GenBank/DDBJ databases">
        <title>A comprehensive comparison of genomes of Erythrobacter spp. Strains.</title>
        <authorList>
            <person name="Zheng Q."/>
        </authorList>
    </citation>
    <scope>NUCLEOTIDE SEQUENCE [LARGE SCALE GENOMIC DNA]</scope>
    <source>
        <strain evidence="3 4">DSM 8509</strain>
    </source>
</reference>
<dbReference type="OrthoDB" id="461507at2"/>
<keyword evidence="4" id="KW-1185">Reference proteome</keyword>
<dbReference type="Proteomes" id="UP000027866">
    <property type="component" value="Unassembled WGS sequence"/>
</dbReference>